<organism evidence="11 12">
    <name type="scientific">Trifolium subterraneum</name>
    <name type="common">Subterranean clover</name>
    <dbReference type="NCBI Taxonomy" id="3900"/>
    <lineage>
        <taxon>Eukaryota</taxon>
        <taxon>Viridiplantae</taxon>
        <taxon>Streptophyta</taxon>
        <taxon>Embryophyta</taxon>
        <taxon>Tracheophyta</taxon>
        <taxon>Spermatophyta</taxon>
        <taxon>Magnoliopsida</taxon>
        <taxon>eudicotyledons</taxon>
        <taxon>Gunneridae</taxon>
        <taxon>Pentapetalae</taxon>
        <taxon>rosids</taxon>
        <taxon>fabids</taxon>
        <taxon>Fabales</taxon>
        <taxon>Fabaceae</taxon>
        <taxon>Papilionoideae</taxon>
        <taxon>50 kb inversion clade</taxon>
        <taxon>NPAAA clade</taxon>
        <taxon>Hologalegina</taxon>
        <taxon>IRL clade</taxon>
        <taxon>Trifolieae</taxon>
        <taxon>Trifolium</taxon>
    </lineage>
</organism>
<dbReference type="Proteomes" id="UP000242715">
    <property type="component" value="Unassembled WGS sequence"/>
</dbReference>
<feature type="transmembrane region" description="Helical" evidence="10">
    <location>
        <begin position="412"/>
        <end position="433"/>
    </location>
</feature>
<comment type="subcellular location">
    <subcellularLocation>
        <location evidence="1">Membrane</location>
        <topology evidence="1">Multi-pass membrane protein</topology>
    </subcellularLocation>
</comment>
<evidence type="ECO:0000256" key="9">
    <source>
        <dbReference type="ARBA" id="ARBA00023136"/>
    </source>
</evidence>
<evidence type="ECO:0000256" key="8">
    <source>
        <dbReference type="ARBA" id="ARBA00022989"/>
    </source>
</evidence>
<dbReference type="Pfam" id="PF13347">
    <property type="entry name" value="MFS_2"/>
    <property type="match status" value="1"/>
</dbReference>
<evidence type="ECO:0000256" key="1">
    <source>
        <dbReference type="ARBA" id="ARBA00004141"/>
    </source>
</evidence>
<evidence type="ECO:0000256" key="10">
    <source>
        <dbReference type="SAM" id="Phobius"/>
    </source>
</evidence>
<dbReference type="PANTHER" id="PTHR19432:SF89">
    <property type="entry name" value="SUCROSE_H+ SYMPORTER, PLANT, MAJOR FACILITATOR SUPERFAMILY DOMAIN-CONTAINING PROTEIN-RELATED"/>
    <property type="match status" value="1"/>
</dbReference>
<dbReference type="OrthoDB" id="28755at2759"/>
<keyword evidence="12" id="KW-1185">Reference proteome</keyword>
<evidence type="ECO:0000256" key="4">
    <source>
        <dbReference type="ARBA" id="ARBA00022448"/>
    </source>
</evidence>
<dbReference type="GO" id="GO:0005886">
    <property type="term" value="C:plasma membrane"/>
    <property type="evidence" value="ECO:0007669"/>
    <property type="project" value="TreeGrafter"/>
</dbReference>
<dbReference type="GO" id="GO:0005773">
    <property type="term" value="C:vacuole"/>
    <property type="evidence" value="ECO:0007669"/>
    <property type="project" value="TreeGrafter"/>
</dbReference>
<keyword evidence="8 10" id="KW-1133">Transmembrane helix</keyword>
<feature type="transmembrane region" description="Helical" evidence="10">
    <location>
        <begin position="301"/>
        <end position="324"/>
    </location>
</feature>
<dbReference type="Gene3D" id="1.20.1250.20">
    <property type="entry name" value="MFS general substrate transporter like domains"/>
    <property type="match status" value="1"/>
</dbReference>
<reference evidence="12" key="1">
    <citation type="journal article" date="2017" name="Front. Plant Sci.">
        <title>Climate Clever Clovers: New Paradigm to Reduce the Environmental Footprint of Ruminants by Breeding Low Methanogenic Forages Utilizing Haplotype Variation.</title>
        <authorList>
            <person name="Kaur P."/>
            <person name="Appels R."/>
            <person name="Bayer P.E."/>
            <person name="Keeble-Gagnere G."/>
            <person name="Wang J."/>
            <person name="Hirakawa H."/>
            <person name="Shirasawa K."/>
            <person name="Vercoe P."/>
            <person name="Stefanova K."/>
            <person name="Durmic Z."/>
            <person name="Nichols P."/>
            <person name="Revell C."/>
            <person name="Isobe S.N."/>
            <person name="Edwards D."/>
            <person name="Erskine W."/>
        </authorList>
    </citation>
    <scope>NUCLEOTIDE SEQUENCE [LARGE SCALE GENOMIC DNA]</scope>
    <source>
        <strain evidence="12">cv. Daliak</strain>
    </source>
</reference>
<dbReference type="GO" id="GO:0008506">
    <property type="term" value="F:sucrose:proton symporter activity"/>
    <property type="evidence" value="ECO:0007669"/>
    <property type="project" value="TreeGrafter"/>
</dbReference>
<feature type="transmembrane region" description="Helical" evidence="10">
    <location>
        <begin position="102"/>
        <end position="122"/>
    </location>
</feature>
<evidence type="ECO:0000313" key="12">
    <source>
        <dbReference type="Proteomes" id="UP000242715"/>
    </source>
</evidence>
<proteinExistence type="inferred from homology"/>
<dbReference type="InterPro" id="IPR036259">
    <property type="entry name" value="MFS_trans_sf"/>
</dbReference>
<feature type="transmembrane region" description="Helical" evidence="10">
    <location>
        <begin position="344"/>
        <end position="367"/>
    </location>
</feature>
<accession>A0A2Z6M2L6</accession>
<evidence type="ECO:0000256" key="6">
    <source>
        <dbReference type="ARBA" id="ARBA00022692"/>
    </source>
</evidence>
<evidence type="ECO:0000256" key="5">
    <source>
        <dbReference type="ARBA" id="ARBA00022597"/>
    </source>
</evidence>
<feature type="transmembrane region" description="Helical" evidence="10">
    <location>
        <begin position="268"/>
        <end position="289"/>
    </location>
</feature>
<protein>
    <recommendedName>
        <fullName evidence="13">Major facilitator superfamily (MFS) profile domain-containing protein</fullName>
    </recommendedName>
</protein>
<evidence type="ECO:0000256" key="7">
    <source>
        <dbReference type="ARBA" id="ARBA00022847"/>
    </source>
</evidence>
<gene>
    <name evidence="11" type="ORF">TSUD_289390</name>
</gene>
<keyword evidence="5" id="KW-0762">Sugar transport</keyword>
<comment type="pathway">
    <text evidence="2">Glycan biosynthesis; sucrose metabolism.</text>
</comment>
<evidence type="ECO:0000256" key="2">
    <source>
        <dbReference type="ARBA" id="ARBA00004914"/>
    </source>
</evidence>
<keyword evidence="6 10" id="KW-0812">Transmembrane</keyword>
<keyword evidence="4" id="KW-0813">Transport</keyword>
<feature type="transmembrane region" description="Helical" evidence="10">
    <location>
        <begin position="69"/>
        <end position="90"/>
    </location>
</feature>
<feature type="transmembrane region" description="Helical" evidence="10">
    <location>
        <begin position="225"/>
        <end position="245"/>
    </location>
</feature>
<dbReference type="EMBL" id="DF973342">
    <property type="protein sequence ID" value="GAU26834.1"/>
    <property type="molecule type" value="Genomic_DNA"/>
</dbReference>
<keyword evidence="7" id="KW-0769">Symport</keyword>
<evidence type="ECO:0000256" key="3">
    <source>
        <dbReference type="ARBA" id="ARBA00007134"/>
    </source>
</evidence>
<feature type="transmembrane region" description="Helical" evidence="10">
    <location>
        <begin position="183"/>
        <end position="204"/>
    </location>
</feature>
<keyword evidence="9 10" id="KW-0472">Membrane</keyword>
<dbReference type="AlphaFoldDB" id="A0A2Z6M2L6"/>
<dbReference type="CDD" id="cd17313">
    <property type="entry name" value="MFS_SLC45_SUC"/>
    <property type="match status" value="1"/>
</dbReference>
<sequence length="451" mass="48022">MDNPSTNNKISITRESLNVEAATQGNPTSILKMMAVASIAAGIQFGWALQLSLLTPYIQLLGVPHKWAANIWLCGPISGMIVQPLVGYYSDRSTSRFGRRRPFIFFGAIAVAIAIFLIGYAADLGHSLGDDLTKKTRPRAVVIFVLGFWILDVANNMLQGPCRAFIGDLAAGDHRRMRTGNGLFSFFMAVGNVLGYAAGSYNKLHEKFPFTQTIACAFNGLQKPMWLLMLVTAINWIAWFPFFLFDTDWMGHEVYGGNPGDAVYNKGVQAGALGLMINAVVLGFMSLAVEPLGRFFGGAKRLWGAVNIILAIGLAMTVLITRAAEHERHVSNVVGKPSHGVKAAVFSFFGILGIPLAINFSVPFALASIYSSSSGAGQGLSLGVLNISIVVPQMIVSALSGQWDSLFGGGNLPAFVVGAVAAVISAILAIVLLPTPKPEDMAKASVGGGFH</sequence>
<name>A0A2Z6M2L6_TRISU</name>
<dbReference type="SUPFAM" id="SSF103473">
    <property type="entry name" value="MFS general substrate transporter"/>
    <property type="match status" value="1"/>
</dbReference>
<evidence type="ECO:0000313" key="11">
    <source>
        <dbReference type="EMBL" id="GAU26834.1"/>
    </source>
</evidence>
<dbReference type="PANTHER" id="PTHR19432">
    <property type="entry name" value="SUGAR TRANSPORTER"/>
    <property type="match status" value="1"/>
</dbReference>
<feature type="transmembrane region" description="Helical" evidence="10">
    <location>
        <begin position="30"/>
        <end position="49"/>
    </location>
</feature>
<comment type="similarity">
    <text evidence="3">Belongs to the glycoside-pentoside-hexuronide (GPH) cation symporter transporter (TC 2.A.2.4) family.</text>
</comment>
<evidence type="ECO:0008006" key="13">
    <source>
        <dbReference type="Google" id="ProtNLM"/>
    </source>
</evidence>
<feature type="transmembrane region" description="Helical" evidence="10">
    <location>
        <begin position="379"/>
        <end position="400"/>
    </location>
</feature>